<evidence type="ECO:0000313" key="1">
    <source>
        <dbReference type="EMBL" id="QJE73784.1"/>
    </source>
</evidence>
<protein>
    <submittedName>
        <fullName evidence="1">Peptidase S10</fullName>
    </submittedName>
</protein>
<gene>
    <name evidence="1" type="ORF">HHL28_12380</name>
</gene>
<dbReference type="InterPro" id="IPR029058">
    <property type="entry name" value="AB_hydrolase_fold"/>
</dbReference>
<name>A0A858R8R9_9PROT</name>
<dbReference type="Proteomes" id="UP000501891">
    <property type="component" value="Chromosome"/>
</dbReference>
<dbReference type="SUPFAM" id="SSF53474">
    <property type="entry name" value="alpha/beta-Hydrolases"/>
    <property type="match status" value="1"/>
</dbReference>
<dbReference type="AlphaFoldDB" id="A0A858R8R9"/>
<evidence type="ECO:0000313" key="2">
    <source>
        <dbReference type="Proteomes" id="UP000501891"/>
    </source>
</evidence>
<dbReference type="EMBL" id="CP051775">
    <property type="protein sequence ID" value="QJE73784.1"/>
    <property type="molecule type" value="Genomic_DNA"/>
</dbReference>
<sequence>MGTGYSRAVGEGKEEDFWGMDQDGESVAQFIRDWLTKHRRWASPKYVGGESYGTTRAVIVADKVNGNFRGVTLNGLLLVSTILDFHTARFNRGNVLPEVAFLPTYAATALYHGKIKPAPRDAASFLRRVRDFALTDYATALLMGQRLPVKRRRQVAQDLARYTGLSPEYLERVRLRLEPARVRKEMLRDRGLTFGRFDTRYTGRDLDDVGAEPENDASAYAIDGAYVAAVMDHLTRTLKVEMDQTYHVIRREALEKWDWLGKRPPGTFNWPTAPNVAPTLARMLREQPGLRVLVANGIYDLATPFFAVENTLATNDIPADRVEMTYYEAGHMMYVHEPSLEALNADIRRFVAPWIS</sequence>
<reference evidence="1" key="1">
    <citation type="submission" date="2020-04" db="EMBL/GenBank/DDBJ databases">
        <title>A desert anoxygenic phototrophic bacterium fixes CO2 using RubisCO under aerobic conditions.</title>
        <authorList>
            <person name="Tang K."/>
        </authorList>
    </citation>
    <scope>NUCLEOTIDE SEQUENCE [LARGE SCALE GENOMIC DNA]</scope>
    <source>
        <strain evidence="1">MIMtkB3</strain>
    </source>
</reference>
<keyword evidence="2" id="KW-1185">Reference proteome</keyword>
<proteinExistence type="predicted"/>
<dbReference type="Gene3D" id="3.40.50.1820">
    <property type="entry name" value="alpha/beta hydrolase"/>
    <property type="match status" value="1"/>
</dbReference>
<accession>A0A858R8R9</accession>
<organism evidence="1 2">
    <name type="scientific">Aerophototrophica crusticola</name>
    <dbReference type="NCBI Taxonomy" id="1709002"/>
    <lineage>
        <taxon>Bacteria</taxon>
        <taxon>Pseudomonadati</taxon>
        <taxon>Pseudomonadota</taxon>
        <taxon>Alphaproteobacteria</taxon>
        <taxon>Rhodospirillales</taxon>
        <taxon>Rhodospirillaceae</taxon>
        <taxon>Aerophototrophica</taxon>
    </lineage>
</organism>
<dbReference type="KEGG" id="acru:HHL28_12380"/>